<evidence type="ECO:0000256" key="2">
    <source>
        <dbReference type="ARBA" id="ARBA00012418"/>
    </source>
</evidence>
<name>A0A929RZQ5_9BACT</name>
<protein>
    <recommendedName>
        <fullName evidence="3">DNA-directed RNA polymerase subunit omega</fullName>
        <ecNumber evidence="2">2.7.7.6</ecNumber>
    </recommendedName>
    <alternativeName>
        <fullName evidence="7">RNA polymerase omega subunit</fullName>
    </alternativeName>
    <alternativeName>
        <fullName evidence="6">Transcriptase subunit omega</fullName>
    </alternativeName>
</protein>
<sequence length="113" mass="13291">MEYKKSKAPLNTTTHNVIDFAKGTGNVYESVVIMSKRANQISTQMKEDLNRKLKEFASANDNLEETFENREQIEISRYYEKLPKPTLIAIDEFLHDKVYYRNPTKEKDKIDLE</sequence>
<dbReference type="GO" id="GO:0003677">
    <property type="term" value="F:DNA binding"/>
    <property type="evidence" value="ECO:0007669"/>
    <property type="project" value="InterPro"/>
</dbReference>
<dbReference type="SMART" id="SM01409">
    <property type="entry name" value="RNA_pol_Rpb6"/>
    <property type="match status" value="1"/>
</dbReference>
<keyword evidence="4 9" id="KW-0240">DNA-directed RNA polymerase</keyword>
<keyword evidence="5" id="KW-0804">Transcription</keyword>
<evidence type="ECO:0000313" key="9">
    <source>
        <dbReference type="EMBL" id="MBF0971221.1"/>
    </source>
</evidence>
<dbReference type="SUPFAM" id="SSF63562">
    <property type="entry name" value="RPB6/omega subunit-like"/>
    <property type="match status" value="1"/>
</dbReference>
<comment type="catalytic activity">
    <reaction evidence="8">
        <text>RNA(n) + a ribonucleoside 5'-triphosphate = RNA(n+1) + diphosphate</text>
        <dbReference type="Rhea" id="RHEA:21248"/>
        <dbReference type="Rhea" id="RHEA-COMP:14527"/>
        <dbReference type="Rhea" id="RHEA-COMP:17342"/>
        <dbReference type="ChEBI" id="CHEBI:33019"/>
        <dbReference type="ChEBI" id="CHEBI:61557"/>
        <dbReference type="ChEBI" id="CHEBI:140395"/>
        <dbReference type="EC" id="2.7.7.6"/>
    </reaction>
</comment>
<dbReference type="AlphaFoldDB" id="A0A929RZQ5"/>
<reference evidence="9" key="1">
    <citation type="submission" date="2020-04" db="EMBL/GenBank/DDBJ databases">
        <title>Deep metagenomics examines the oral microbiome during advanced dental caries in children, revealing novel taxa and co-occurrences with host molecules.</title>
        <authorList>
            <person name="Baker J.L."/>
            <person name="Morton J.T."/>
            <person name="Dinis M."/>
            <person name="Alvarez R."/>
            <person name="Tran N.C."/>
            <person name="Knight R."/>
            <person name="Edlund A."/>
        </authorList>
    </citation>
    <scope>NUCLEOTIDE SEQUENCE</scope>
    <source>
        <strain evidence="9">JCVI_34_bin.1</strain>
    </source>
</reference>
<evidence type="ECO:0000256" key="8">
    <source>
        <dbReference type="ARBA" id="ARBA00048552"/>
    </source>
</evidence>
<dbReference type="GO" id="GO:0006351">
    <property type="term" value="P:DNA-templated transcription"/>
    <property type="evidence" value="ECO:0007669"/>
    <property type="project" value="InterPro"/>
</dbReference>
<evidence type="ECO:0000256" key="7">
    <source>
        <dbReference type="ARBA" id="ARBA00030998"/>
    </source>
</evidence>
<evidence type="ECO:0000313" key="10">
    <source>
        <dbReference type="Proteomes" id="UP000704068"/>
    </source>
</evidence>
<dbReference type="GO" id="GO:0003899">
    <property type="term" value="F:DNA-directed RNA polymerase activity"/>
    <property type="evidence" value="ECO:0007669"/>
    <property type="project" value="UniProtKB-EC"/>
</dbReference>
<comment type="similarity">
    <text evidence="1">Belongs to the RNA polymerase subunit omega family.</text>
</comment>
<dbReference type="Proteomes" id="UP000704068">
    <property type="component" value="Unassembled WGS sequence"/>
</dbReference>
<organism evidence="9 10">
    <name type="scientific">Alloprevotella tannerae</name>
    <dbReference type="NCBI Taxonomy" id="76122"/>
    <lineage>
        <taxon>Bacteria</taxon>
        <taxon>Pseudomonadati</taxon>
        <taxon>Bacteroidota</taxon>
        <taxon>Bacteroidia</taxon>
        <taxon>Bacteroidales</taxon>
        <taxon>Prevotellaceae</taxon>
        <taxon>Alloprevotella</taxon>
    </lineage>
</organism>
<dbReference type="Pfam" id="PF01192">
    <property type="entry name" value="RNA_pol_Rpb6"/>
    <property type="match status" value="1"/>
</dbReference>
<dbReference type="InterPro" id="IPR036161">
    <property type="entry name" value="RPB6/omega-like_sf"/>
</dbReference>
<evidence type="ECO:0000256" key="3">
    <source>
        <dbReference type="ARBA" id="ARBA00013725"/>
    </source>
</evidence>
<accession>A0A929RZQ5</accession>
<comment type="caution">
    <text evidence="9">The sequence shown here is derived from an EMBL/GenBank/DDBJ whole genome shotgun (WGS) entry which is preliminary data.</text>
</comment>
<evidence type="ECO:0000256" key="5">
    <source>
        <dbReference type="ARBA" id="ARBA00023163"/>
    </source>
</evidence>
<dbReference type="Gene3D" id="3.90.940.10">
    <property type="match status" value="1"/>
</dbReference>
<dbReference type="InterPro" id="IPR006110">
    <property type="entry name" value="Pol_omega/Rpo6/RPB6"/>
</dbReference>
<dbReference type="GO" id="GO:0000428">
    <property type="term" value="C:DNA-directed RNA polymerase complex"/>
    <property type="evidence" value="ECO:0007669"/>
    <property type="project" value="UniProtKB-KW"/>
</dbReference>
<dbReference type="RefSeq" id="WP_298764448.1">
    <property type="nucleotide sequence ID" value="NZ_CAUOSC010000045.1"/>
</dbReference>
<gene>
    <name evidence="9" type="ORF">HXK21_09370</name>
</gene>
<dbReference type="EC" id="2.7.7.6" evidence="2"/>
<dbReference type="EMBL" id="JABZGR010000055">
    <property type="protein sequence ID" value="MBF0971221.1"/>
    <property type="molecule type" value="Genomic_DNA"/>
</dbReference>
<evidence type="ECO:0000256" key="4">
    <source>
        <dbReference type="ARBA" id="ARBA00022478"/>
    </source>
</evidence>
<proteinExistence type="inferred from homology"/>
<evidence type="ECO:0000256" key="6">
    <source>
        <dbReference type="ARBA" id="ARBA00029924"/>
    </source>
</evidence>
<evidence type="ECO:0000256" key="1">
    <source>
        <dbReference type="ARBA" id="ARBA00006711"/>
    </source>
</evidence>